<protein>
    <submittedName>
        <fullName evidence="1">Uncharacterized protein</fullName>
    </submittedName>
</protein>
<reference evidence="1 2" key="1">
    <citation type="submission" date="2018-01" db="EMBL/GenBank/DDBJ databases">
        <title>Genome sequence of the PGP bacterium Paenibacillus illinoisensis E3.</title>
        <authorList>
            <person name="Rolli E."/>
            <person name="Marasco R."/>
            <person name="Bessem C."/>
            <person name="Michoud G."/>
            <person name="Gaiarsa S."/>
            <person name="Borin S."/>
            <person name="Daffonchio D."/>
        </authorList>
    </citation>
    <scope>NUCLEOTIDE SEQUENCE [LARGE SCALE GENOMIC DNA]</scope>
    <source>
        <strain evidence="1 2">E3</strain>
    </source>
</reference>
<organism evidence="1 2">
    <name type="scientific">Paenibacillus illinoisensis</name>
    <dbReference type="NCBI Taxonomy" id="59845"/>
    <lineage>
        <taxon>Bacteria</taxon>
        <taxon>Bacillati</taxon>
        <taxon>Bacillota</taxon>
        <taxon>Bacilli</taxon>
        <taxon>Bacillales</taxon>
        <taxon>Paenibacillaceae</taxon>
        <taxon>Paenibacillus</taxon>
    </lineage>
</organism>
<comment type="caution">
    <text evidence="1">The sequence shown here is derived from an EMBL/GenBank/DDBJ whole genome shotgun (WGS) entry which is preliminary data.</text>
</comment>
<sequence length="47" mass="5398">MKSRCFFVIIESKSILDLITAMEDMQTLVIEGSGRWPKHEAEARRCA</sequence>
<evidence type="ECO:0000313" key="1">
    <source>
        <dbReference type="EMBL" id="PYY25452.1"/>
    </source>
</evidence>
<dbReference type="Proteomes" id="UP000247459">
    <property type="component" value="Unassembled WGS sequence"/>
</dbReference>
<dbReference type="AlphaFoldDB" id="A0A2W0C5Y9"/>
<gene>
    <name evidence="1" type="ORF">PIL02S_07061</name>
</gene>
<name>A0A2W0C5Y9_9BACL</name>
<dbReference type="EMBL" id="PRLG01000039">
    <property type="protein sequence ID" value="PYY25452.1"/>
    <property type="molecule type" value="Genomic_DNA"/>
</dbReference>
<evidence type="ECO:0000313" key="2">
    <source>
        <dbReference type="Proteomes" id="UP000247459"/>
    </source>
</evidence>
<proteinExistence type="predicted"/>
<accession>A0A2W0C5Y9</accession>